<dbReference type="PROSITE" id="PS50249">
    <property type="entry name" value="MPN"/>
    <property type="match status" value="1"/>
</dbReference>
<evidence type="ECO:0000256" key="2">
    <source>
        <dbReference type="RuleBase" id="RU367006"/>
    </source>
</evidence>
<name>A0A9W9IRG9_9EURO</name>
<dbReference type="Pfam" id="PF13012">
    <property type="entry name" value="MitMem_reg"/>
    <property type="match status" value="1"/>
</dbReference>
<dbReference type="InterPro" id="IPR037518">
    <property type="entry name" value="MPN"/>
</dbReference>
<keyword evidence="6" id="KW-1185">Reference proteome</keyword>
<dbReference type="OrthoDB" id="1378at2759"/>
<evidence type="ECO:0000313" key="6">
    <source>
        <dbReference type="Proteomes" id="UP001146351"/>
    </source>
</evidence>
<dbReference type="Proteomes" id="UP001146351">
    <property type="component" value="Unassembled WGS sequence"/>
</dbReference>
<comment type="caution">
    <text evidence="5">The sequence shown here is derived from an EMBL/GenBank/DDBJ whole genome shotgun (WGS) entry which is preliminary data.</text>
</comment>
<proteinExistence type="inferred from homology"/>
<feature type="region of interest" description="Disordered" evidence="3">
    <location>
        <begin position="207"/>
        <end position="237"/>
    </location>
</feature>
<feature type="compositionally biased region" description="Polar residues" evidence="3">
    <location>
        <begin position="207"/>
        <end position="217"/>
    </location>
</feature>
<comment type="function">
    <text evidence="2">Component of the COP9 signalosome complex (CSN), a complex involved in various cellular and developmental processes.</text>
</comment>
<comment type="similarity">
    <text evidence="1 2">Belongs to the peptidase M67A family. CSN6 subfamily.</text>
</comment>
<dbReference type="GO" id="GO:0008237">
    <property type="term" value="F:metallopeptidase activity"/>
    <property type="evidence" value="ECO:0007669"/>
    <property type="project" value="InterPro"/>
</dbReference>
<dbReference type="EMBL" id="JAPQKO010000001">
    <property type="protein sequence ID" value="KAJ5182687.1"/>
    <property type="molecule type" value="Genomic_DNA"/>
</dbReference>
<dbReference type="GO" id="GO:0000338">
    <property type="term" value="P:protein deneddylation"/>
    <property type="evidence" value="ECO:0007669"/>
    <property type="project" value="InterPro"/>
</dbReference>
<dbReference type="PANTHER" id="PTHR10540">
    <property type="entry name" value="EUKARYOTIC TRANSLATION INITIATION FACTOR 3 SUBUNIT F-RELATED"/>
    <property type="match status" value="1"/>
</dbReference>
<evidence type="ECO:0000256" key="1">
    <source>
        <dbReference type="ARBA" id="ARBA00010893"/>
    </source>
</evidence>
<organism evidence="5 6">
    <name type="scientific">Penicillium capsulatum</name>
    <dbReference type="NCBI Taxonomy" id="69766"/>
    <lineage>
        <taxon>Eukaryota</taxon>
        <taxon>Fungi</taxon>
        <taxon>Dikarya</taxon>
        <taxon>Ascomycota</taxon>
        <taxon>Pezizomycotina</taxon>
        <taxon>Eurotiomycetes</taxon>
        <taxon>Eurotiomycetidae</taxon>
        <taxon>Eurotiales</taxon>
        <taxon>Aspergillaceae</taxon>
        <taxon>Penicillium</taxon>
    </lineage>
</organism>
<keyword evidence="2" id="KW-0539">Nucleus</keyword>
<keyword evidence="2" id="KW-0736">Signalosome</keyword>
<comment type="subcellular location">
    <subcellularLocation>
        <location evidence="2">Cytoplasm</location>
    </subcellularLocation>
    <subcellularLocation>
        <location evidence="2">Nucleus</location>
    </subcellularLocation>
</comment>
<dbReference type="InterPro" id="IPR000555">
    <property type="entry name" value="JAMM/MPN+_dom"/>
</dbReference>
<dbReference type="InterPro" id="IPR033859">
    <property type="entry name" value="MPN_CSN6"/>
</dbReference>
<protein>
    <recommendedName>
        <fullName evidence="2">COP9 signalosome complex subunit 6</fullName>
    </recommendedName>
</protein>
<dbReference type="Pfam" id="PF01398">
    <property type="entry name" value="JAB"/>
    <property type="match status" value="1"/>
</dbReference>
<keyword evidence="2" id="KW-0963">Cytoplasm</keyword>
<dbReference type="PANTHER" id="PTHR10540:SF8">
    <property type="entry name" value="COP9 SIGNALOSOME COMPLEX SUBUNIT 6"/>
    <property type="match status" value="1"/>
</dbReference>
<dbReference type="CDD" id="cd08063">
    <property type="entry name" value="MPN_CSN6"/>
    <property type="match status" value="1"/>
</dbReference>
<dbReference type="Gene3D" id="3.40.140.10">
    <property type="entry name" value="Cytidine Deaminase, domain 2"/>
    <property type="match status" value="1"/>
</dbReference>
<dbReference type="GO" id="GO:0008180">
    <property type="term" value="C:COP9 signalosome"/>
    <property type="evidence" value="ECO:0007669"/>
    <property type="project" value="UniProtKB-UniRule"/>
</dbReference>
<reference evidence="5" key="2">
    <citation type="journal article" date="2023" name="IMA Fungus">
        <title>Comparative genomic study of the Penicillium genus elucidates a diverse pangenome and 15 lateral gene transfer events.</title>
        <authorList>
            <person name="Petersen C."/>
            <person name="Sorensen T."/>
            <person name="Nielsen M.R."/>
            <person name="Sondergaard T.E."/>
            <person name="Sorensen J.L."/>
            <person name="Fitzpatrick D.A."/>
            <person name="Frisvad J.C."/>
            <person name="Nielsen K.L."/>
        </authorList>
    </citation>
    <scope>NUCLEOTIDE SEQUENCE</scope>
    <source>
        <strain evidence="5">IBT 21917</strain>
    </source>
</reference>
<evidence type="ECO:0000256" key="3">
    <source>
        <dbReference type="SAM" id="MobiDB-lite"/>
    </source>
</evidence>
<evidence type="ECO:0000313" key="5">
    <source>
        <dbReference type="EMBL" id="KAJ5182687.1"/>
    </source>
</evidence>
<evidence type="ECO:0000259" key="4">
    <source>
        <dbReference type="PROSITE" id="PS50249"/>
    </source>
</evidence>
<dbReference type="InterPro" id="IPR024969">
    <property type="entry name" value="EIF3F/CSN6-like_C"/>
</dbReference>
<reference evidence="5" key="1">
    <citation type="submission" date="2022-11" db="EMBL/GenBank/DDBJ databases">
        <authorList>
            <person name="Petersen C."/>
        </authorList>
    </citation>
    <scope>NUCLEOTIDE SEQUENCE</scope>
    <source>
        <strain evidence="5">IBT 21917</strain>
    </source>
</reference>
<feature type="domain" description="MPN" evidence="4">
    <location>
        <begin position="17"/>
        <end position="161"/>
    </location>
</feature>
<sequence length="395" mass="43310">MDQSLLSQKASDSGLHIQLHPLVLLTISDHITRHAARQQQGPILGILLGQQNGREITLEHAFECPTANGPNNEPILPNPWFDERLKQFKDVHKDPALDLVGWWSTASPSGPDASQLPIHRQLLQDYNESAVFLAFHPSQLAESESHKTKLPLTVYETVFEGENAGSTAKDMQIDGEEPTLNIRFRDLPYSVETGEAEMIGMDTIAKSSGTASWNQPTAPGAGASKKEGETSSKATLTQDEEELISNLSTRLNAIRTLQSRISLIKSYVASVAEPSDATAKGETSPPLSHPVLRNINALLAHLYILSPDQQSPFSAEVLSQSNDVLLVSLLGQLGENVRAMRELGTKMATIQHVRTAKPRQKGSNLMQSRYEQEMFSLGSFGGYMDDSYSENRSLS</sequence>
<accession>A0A9W9IRG9</accession>
<gene>
    <name evidence="5" type="ORF">N7492_000303</name>
</gene>
<dbReference type="GO" id="GO:0005737">
    <property type="term" value="C:cytoplasm"/>
    <property type="evidence" value="ECO:0007669"/>
    <property type="project" value="UniProtKB-SubCell"/>
</dbReference>
<dbReference type="AlphaFoldDB" id="A0A9W9IRG9"/>